<dbReference type="PROSITE" id="PS51189">
    <property type="entry name" value="FAT"/>
    <property type="match status" value="1"/>
</dbReference>
<dbReference type="GO" id="GO:0004674">
    <property type="term" value="F:protein serine/threonine kinase activity"/>
    <property type="evidence" value="ECO:0007669"/>
    <property type="project" value="TreeGrafter"/>
</dbReference>
<proteinExistence type="predicted"/>
<evidence type="ECO:0000313" key="2">
    <source>
        <dbReference type="EMBL" id="KAJ9593226.1"/>
    </source>
</evidence>
<dbReference type="Pfam" id="PF19704">
    <property type="entry name" value="DNAPKcs_CC5"/>
    <property type="match status" value="1"/>
</dbReference>
<dbReference type="InterPro" id="IPR050517">
    <property type="entry name" value="DDR_Repair_Kinase"/>
</dbReference>
<comment type="caution">
    <text evidence="2">The sequence shown here is derived from an EMBL/GenBank/DDBJ whole genome shotgun (WGS) entry which is preliminary data.</text>
</comment>
<dbReference type="GO" id="GO:0006303">
    <property type="term" value="P:double-strand break repair via nonhomologous end joining"/>
    <property type="evidence" value="ECO:0007669"/>
    <property type="project" value="InterPro"/>
</dbReference>
<reference evidence="2" key="1">
    <citation type="journal article" date="2023" name="IScience">
        <title>Live-bearing cockroach genome reveals convergent evolutionary mechanisms linked to viviparity in insects and beyond.</title>
        <authorList>
            <person name="Fouks B."/>
            <person name="Harrison M.C."/>
            <person name="Mikhailova A.A."/>
            <person name="Marchal E."/>
            <person name="English S."/>
            <person name="Carruthers M."/>
            <person name="Jennings E.C."/>
            <person name="Chiamaka E.L."/>
            <person name="Frigard R.A."/>
            <person name="Pippel M."/>
            <person name="Attardo G.M."/>
            <person name="Benoit J.B."/>
            <person name="Bornberg-Bauer E."/>
            <person name="Tobe S.S."/>
        </authorList>
    </citation>
    <scope>NUCLEOTIDE SEQUENCE</scope>
    <source>
        <strain evidence="2">Stay&amp;Tobe</strain>
    </source>
</reference>
<organism evidence="2 3">
    <name type="scientific">Diploptera punctata</name>
    <name type="common">Pacific beetle cockroach</name>
    <dbReference type="NCBI Taxonomy" id="6984"/>
    <lineage>
        <taxon>Eukaryota</taxon>
        <taxon>Metazoa</taxon>
        <taxon>Ecdysozoa</taxon>
        <taxon>Arthropoda</taxon>
        <taxon>Hexapoda</taxon>
        <taxon>Insecta</taxon>
        <taxon>Pterygota</taxon>
        <taxon>Neoptera</taxon>
        <taxon>Polyneoptera</taxon>
        <taxon>Dictyoptera</taxon>
        <taxon>Blattodea</taxon>
        <taxon>Blaberoidea</taxon>
        <taxon>Blaberidae</taxon>
        <taxon>Diplopterinae</taxon>
        <taxon>Diploptera</taxon>
    </lineage>
</organism>
<dbReference type="InterPro" id="IPR014009">
    <property type="entry name" value="PIK_FAT"/>
</dbReference>
<feature type="domain" description="FAT" evidence="1">
    <location>
        <begin position="279"/>
        <end position="886"/>
    </location>
</feature>
<dbReference type="GO" id="GO:0005634">
    <property type="term" value="C:nucleus"/>
    <property type="evidence" value="ECO:0007669"/>
    <property type="project" value="TreeGrafter"/>
</dbReference>
<evidence type="ECO:0000313" key="3">
    <source>
        <dbReference type="Proteomes" id="UP001233999"/>
    </source>
</evidence>
<dbReference type="PANTHER" id="PTHR11139:SF68">
    <property type="entry name" value="DNA-DEPENDENT PROTEIN KINASE CATALYTIC SUBUNIT"/>
    <property type="match status" value="1"/>
</dbReference>
<dbReference type="InterPro" id="IPR045581">
    <property type="entry name" value="DNAPKcs_CC5"/>
</dbReference>
<dbReference type="Proteomes" id="UP001233999">
    <property type="component" value="Unassembled WGS sequence"/>
</dbReference>
<accession>A0AAD8A683</accession>
<gene>
    <name evidence="2" type="ORF">L9F63_015225</name>
</gene>
<dbReference type="PANTHER" id="PTHR11139">
    <property type="entry name" value="ATAXIA TELANGIECTASIA MUTATED ATM -RELATED"/>
    <property type="match status" value="1"/>
</dbReference>
<sequence>MLLEASTDTPDYKEKIFLTPLSKCEFEDFKMIVSWRAQHATAVPMFADTLASQISQSQSLSSSTSLIRATQNTLAFKPTLAQDTASLNVSSTLLFSIGSSGSTQRRSIKMAPEFRTKTSEPTDEVDAPKTFVPNLRRRFTQDENQKRNLYAGLQIQRNVKQEQLEKERGRRREANIDLLRSYRSGDFPDIEILHSAVIKPLQELAKRVPTVARELFVLVFDSLLNELSGDERDDFTNRAGEAINSILSQNKEECSPVLIGALMQVALHNCKHLSLDPDYVASASQVSGLFALGSLVLEETLIHRDVSTDAGPSKRSRGSETGHDELWALLIELYSSMDEWDVVHGIFHSYLDCGDDVKEAIKWEASGNWSKAKKMYAKSLSEMESDNLLGDHCYEAFYKCLAHLSDWKELNTQIKQQVESNLDQLWDEWYQVKLLPQFVLSEVHLMLDNGIDGDDRAVFINKVNEWLSDKDKSSYMTNCMSEEVAMIHLLQDKVARSSQQVDHTLNAFLNSWADLDPFSRKLRTRQLLDLQKTADIQAYLSFCTLSNDSNSAWMSKELFRRWNNTLPLPADSLLLWDARSMYRRKFAQQIDNDEAEESVTCTQLAVIDSAICQNNFSVARKYLIQTKHKCDRNDDEFKLDWNLRFLKAKWLEMQLKEDINKQFEMKLKCWDLLESRLEQTEVMKFPEIYVKKLQFLCSITTGIMQQIDDQSEVLDKVDGKMLQQLVERIEATDSRKESLVDSLKMYSLRSLKETVDQENRNQNASSIAQAYLQVAKYCRAYCKTTISESDYGTEIITSVLRAMKYGSWEAQQLFPCILQLPDLRSQSDLFHSESCSVPVWMFLGWINQLLASLNTEVGPVLYDLVRSLARTYPQAIVYGFQVSQENYTLGTEQPTLNNFIHELAQLLYHTPILDTFLRAFSCLGQPCLMLWYFVEKLKKMVEEPSPNLKSLTFMYDVMMREVFSARVDTRIHGKVFNETEKFRKMLQKLENKIKEGNKSVLKDLKTLMETLIPMKDRIRPPIQIKDYSPWLSEFQGNMELEIPGQYTGESRPMPQHHIKIVGFKQTVSMIITIPS</sequence>
<dbReference type="AlphaFoldDB" id="A0AAD8A683"/>
<dbReference type="EMBL" id="JASPKZ010003453">
    <property type="protein sequence ID" value="KAJ9593226.1"/>
    <property type="molecule type" value="Genomic_DNA"/>
</dbReference>
<reference evidence="2" key="2">
    <citation type="submission" date="2023-05" db="EMBL/GenBank/DDBJ databases">
        <authorList>
            <person name="Fouks B."/>
        </authorList>
    </citation>
    <scope>NUCLEOTIDE SEQUENCE</scope>
    <source>
        <strain evidence="2">Stay&amp;Tobe</strain>
        <tissue evidence="2">Testes</tissue>
    </source>
</reference>
<keyword evidence="3" id="KW-1185">Reference proteome</keyword>
<evidence type="ECO:0000259" key="1">
    <source>
        <dbReference type="PROSITE" id="PS51189"/>
    </source>
</evidence>
<dbReference type="GO" id="GO:0000723">
    <property type="term" value="P:telomere maintenance"/>
    <property type="evidence" value="ECO:0007669"/>
    <property type="project" value="TreeGrafter"/>
</dbReference>
<name>A0AAD8A683_DIPPU</name>
<protein>
    <recommendedName>
        <fullName evidence="1">FAT domain-containing protein</fullName>
    </recommendedName>
</protein>